<feature type="domain" description="Acyl-CoA thioesterase-like C-terminal" evidence="2">
    <location>
        <begin position="132"/>
        <end position="266"/>
    </location>
</feature>
<dbReference type="EMBL" id="CADCUS010000562">
    <property type="protein sequence ID" value="CAA9442546.1"/>
    <property type="molecule type" value="Genomic_DNA"/>
</dbReference>
<evidence type="ECO:0000313" key="3">
    <source>
        <dbReference type="EMBL" id="CAA9442546.1"/>
    </source>
</evidence>
<organism evidence="3">
    <name type="scientific">uncultured Pseudonocardia sp</name>
    <dbReference type="NCBI Taxonomy" id="211455"/>
    <lineage>
        <taxon>Bacteria</taxon>
        <taxon>Bacillati</taxon>
        <taxon>Actinomycetota</taxon>
        <taxon>Actinomycetes</taxon>
        <taxon>Pseudonocardiales</taxon>
        <taxon>Pseudonocardiaceae</taxon>
        <taxon>Pseudonocardia</taxon>
        <taxon>environmental samples</taxon>
    </lineage>
</organism>
<gene>
    <name evidence="3" type="ORF">AVDCRST_MAG66-4099</name>
</gene>
<evidence type="ECO:0000259" key="1">
    <source>
        <dbReference type="Pfam" id="PF13622"/>
    </source>
</evidence>
<evidence type="ECO:0000259" key="2">
    <source>
        <dbReference type="Pfam" id="PF20789"/>
    </source>
</evidence>
<feature type="domain" description="Acyl-CoA thioesterase-like N-terminal HotDog" evidence="1">
    <location>
        <begin position="28"/>
        <end position="113"/>
    </location>
</feature>
<dbReference type="InterPro" id="IPR049450">
    <property type="entry name" value="ACOT8-like_C"/>
</dbReference>
<dbReference type="PANTHER" id="PTHR38110:SF1">
    <property type="entry name" value="THIOESTERASE DOMAIN-CONTAINING PROTEIN"/>
    <property type="match status" value="1"/>
</dbReference>
<dbReference type="Gene3D" id="2.40.160.210">
    <property type="entry name" value="Acyl-CoA thioesterase, double hotdog domain"/>
    <property type="match status" value="1"/>
</dbReference>
<dbReference type="InterPro" id="IPR052389">
    <property type="entry name" value="Sec_Metab_Biosynth-Assoc"/>
</dbReference>
<dbReference type="SUPFAM" id="SSF54637">
    <property type="entry name" value="Thioesterase/thiol ester dehydrase-isomerase"/>
    <property type="match status" value="2"/>
</dbReference>
<sequence length="270" mass="28361">MTQLAPPFRDAIGIESRGDGVFTAELGPRWTVGPKAHGGLLLVLVVRAGFAQLQAVAPGVAPDPLAVAADFLRAPDPGPVELHTDVLKQGRTVSVVAVRMVQHGRAVLASTVTAGRLADAEPAWTDVPDLPADPPPDAVDPGASDTVFGLASSCDLRFDPATFAFTRGEQAPPLLRGWARPRGEPTDVLFALLAGDVLPPVVFNVSGRFGWAPTVQLTALLRARPVDGWLRLQARSSVVSGTWFDEDVVVLDAAGRLVCQARQLALAPLG</sequence>
<dbReference type="InterPro" id="IPR049449">
    <property type="entry name" value="TesB_ACOT8-like_N"/>
</dbReference>
<accession>A0A6J4QKG2</accession>
<dbReference type="Pfam" id="PF13622">
    <property type="entry name" value="4HBT_3"/>
    <property type="match status" value="1"/>
</dbReference>
<proteinExistence type="predicted"/>
<reference evidence="3" key="1">
    <citation type="submission" date="2020-02" db="EMBL/GenBank/DDBJ databases">
        <authorList>
            <person name="Meier V. D."/>
        </authorList>
    </citation>
    <scope>NUCLEOTIDE SEQUENCE</scope>
    <source>
        <strain evidence="3">AVDCRST_MAG66</strain>
    </source>
</reference>
<dbReference type="Pfam" id="PF20789">
    <property type="entry name" value="4HBT_3C"/>
    <property type="match status" value="1"/>
</dbReference>
<dbReference type="InterPro" id="IPR029069">
    <property type="entry name" value="HotDog_dom_sf"/>
</dbReference>
<dbReference type="AlphaFoldDB" id="A0A6J4QKG2"/>
<dbReference type="InterPro" id="IPR042171">
    <property type="entry name" value="Acyl-CoA_hotdog"/>
</dbReference>
<name>A0A6J4QKG2_9PSEU</name>
<protein>
    <submittedName>
        <fullName evidence="3">TesB-like acyl-CoA thioesterase 3</fullName>
    </submittedName>
</protein>
<dbReference type="PANTHER" id="PTHR38110">
    <property type="entry name" value="CHROMOSOME 23, WHOLE GENOME SHOTGUN SEQUENCE"/>
    <property type="match status" value="1"/>
</dbReference>